<organism evidence="4 5">
    <name type="scientific">Phenylobacterium zucineum (strain HLK1)</name>
    <dbReference type="NCBI Taxonomy" id="450851"/>
    <lineage>
        <taxon>Bacteria</taxon>
        <taxon>Pseudomonadati</taxon>
        <taxon>Pseudomonadota</taxon>
        <taxon>Alphaproteobacteria</taxon>
        <taxon>Caulobacterales</taxon>
        <taxon>Caulobacteraceae</taxon>
        <taxon>Phenylobacterium</taxon>
    </lineage>
</organism>
<protein>
    <submittedName>
        <fullName evidence="4">VirB1 type IV secretion protein</fullName>
    </submittedName>
</protein>
<accession>B4RHX5</accession>
<dbReference type="Pfam" id="PF01464">
    <property type="entry name" value="SLT"/>
    <property type="match status" value="1"/>
</dbReference>
<dbReference type="SUPFAM" id="SSF53955">
    <property type="entry name" value="Lysozyme-like"/>
    <property type="match status" value="1"/>
</dbReference>
<dbReference type="Proteomes" id="UP000001868">
    <property type="component" value="Plasmid pHLK1"/>
</dbReference>
<comment type="similarity">
    <text evidence="1">Belongs to the virb1 family.</text>
</comment>
<geneLocation type="plasmid" evidence="5">
    <name>pHLK1</name>
</geneLocation>
<dbReference type="EMBL" id="CP000748">
    <property type="protein sequence ID" value="ACG79950.1"/>
    <property type="molecule type" value="Genomic_DNA"/>
</dbReference>
<name>B4RHX5_PHEZH</name>
<keyword evidence="5" id="KW-1185">Reference proteome</keyword>
<evidence type="ECO:0000259" key="3">
    <source>
        <dbReference type="Pfam" id="PF01464"/>
    </source>
</evidence>
<keyword evidence="4" id="KW-0614">Plasmid</keyword>
<dbReference type="RefSeq" id="WP_012520250.1">
    <property type="nucleotide sequence ID" value="NC_011143.1"/>
</dbReference>
<dbReference type="Gene3D" id="1.10.530.10">
    <property type="match status" value="1"/>
</dbReference>
<feature type="region of interest" description="Disordered" evidence="2">
    <location>
        <begin position="172"/>
        <end position="199"/>
    </location>
</feature>
<dbReference type="InterPro" id="IPR023346">
    <property type="entry name" value="Lysozyme-like_dom_sf"/>
</dbReference>
<dbReference type="InterPro" id="IPR008258">
    <property type="entry name" value="Transglycosylase_SLT_dom_1"/>
</dbReference>
<dbReference type="OrthoDB" id="8277605at2"/>
<evidence type="ECO:0000256" key="1">
    <source>
        <dbReference type="ARBA" id="ARBA00009387"/>
    </source>
</evidence>
<evidence type="ECO:0000256" key="2">
    <source>
        <dbReference type="SAM" id="MobiDB-lite"/>
    </source>
</evidence>
<dbReference type="CDD" id="cd16892">
    <property type="entry name" value="LT_VirB1-like"/>
    <property type="match status" value="1"/>
</dbReference>
<sequence length="220" mass="22912">MLIELSAALALAQQCAPGVAPETLLSVVRTESRFNPLAINVNSGVRLARQPRSKAEAVRMAETLLRTGANFDLGLGQINSKNLGWLKLSIEDAFEPCANLAAAGRVLQANYATASRNLSDPQGALRVALSLYNTGDAGRGFRNGYVAKVEASAKTVVPAIAVAAPALAADQPADPAPALAEPPTAAVRLTAEPPPPPSWDVFARQAGGERLVFGGQPQVR</sequence>
<feature type="compositionally biased region" description="Low complexity" evidence="2">
    <location>
        <begin position="172"/>
        <end position="187"/>
    </location>
</feature>
<dbReference type="HOGENOM" id="CLU_076837_0_0_5"/>
<reference evidence="4 5" key="1">
    <citation type="journal article" date="2008" name="BMC Genomics">
        <title>Complete genome of Phenylobacterium zucineum - a novel facultative intracellular bacterium isolated from human erythroleukemia cell line K562.</title>
        <authorList>
            <person name="Luo Y."/>
            <person name="Xu X."/>
            <person name="Ding Z."/>
            <person name="Liu Z."/>
            <person name="Zhang B."/>
            <person name="Yan Z."/>
            <person name="Sun J."/>
            <person name="Hu S."/>
            <person name="Hu X."/>
        </authorList>
    </citation>
    <scope>NUCLEOTIDE SEQUENCE [LARGE SCALE GENOMIC DNA]</scope>
    <source>
        <strain evidence="5">HLK1</strain>
        <plasmid evidence="5">HLK1</plasmid>
        <plasmid evidence="5">Plasmid pHLK1</plasmid>
    </source>
</reference>
<feature type="domain" description="Transglycosylase SLT" evidence="3">
    <location>
        <begin position="12"/>
        <end position="139"/>
    </location>
</feature>
<dbReference type="eggNOG" id="COG0741">
    <property type="taxonomic scope" value="Bacteria"/>
</dbReference>
<dbReference type="AlphaFoldDB" id="B4RHX5"/>
<evidence type="ECO:0000313" key="5">
    <source>
        <dbReference type="Proteomes" id="UP000001868"/>
    </source>
</evidence>
<dbReference type="KEGG" id="pzu:PHZ_p0007"/>
<gene>
    <name evidence="4" type="primary">virB1</name>
    <name evidence="4" type="ordered locus">PHZ_p0007</name>
</gene>
<evidence type="ECO:0000313" key="4">
    <source>
        <dbReference type="EMBL" id="ACG79950.1"/>
    </source>
</evidence>
<dbReference type="CAZy" id="GH23">
    <property type="family name" value="Glycoside Hydrolase Family 23"/>
</dbReference>
<proteinExistence type="inferred from homology"/>